<accession>A0A0F9MR96</accession>
<evidence type="ECO:0000313" key="2">
    <source>
        <dbReference type="EMBL" id="KKN09845.1"/>
    </source>
</evidence>
<name>A0A0F9MR96_9ZZZZ</name>
<sequence length="106" mass="10791">MSHTPGPWKAVRLTHGWIIGPQPDGVCTIHNNTNGSGFDQKTANARLIAAAPDLLEACEAMVHAARQGDSALGGVAATLAEAAITKATQPPAATLAGAPKEPTETD</sequence>
<evidence type="ECO:0000256" key="1">
    <source>
        <dbReference type="SAM" id="MobiDB-lite"/>
    </source>
</evidence>
<dbReference type="EMBL" id="LAZR01004301">
    <property type="protein sequence ID" value="KKN09845.1"/>
    <property type="molecule type" value="Genomic_DNA"/>
</dbReference>
<feature type="region of interest" description="Disordered" evidence="1">
    <location>
        <begin position="87"/>
        <end position="106"/>
    </location>
</feature>
<comment type="caution">
    <text evidence="2">The sequence shown here is derived from an EMBL/GenBank/DDBJ whole genome shotgun (WGS) entry which is preliminary data.</text>
</comment>
<protein>
    <submittedName>
        <fullName evidence="2">Uncharacterized protein</fullName>
    </submittedName>
</protein>
<organism evidence="2">
    <name type="scientific">marine sediment metagenome</name>
    <dbReference type="NCBI Taxonomy" id="412755"/>
    <lineage>
        <taxon>unclassified sequences</taxon>
        <taxon>metagenomes</taxon>
        <taxon>ecological metagenomes</taxon>
    </lineage>
</organism>
<proteinExistence type="predicted"/>
<reference evidence="2" key="1">
    <citation type="journal article" date="2015" name="Nature">
        <title>Complex archaea that bridge the gap between prokaryotes and eukaryotes.</title>
        <authorList>
            <person name="Spang A."/>
            <person name="Saw J.H."/>
            <person name="Jorgensen S.L."/>
            <person name="Zaremba-Niedzwiedzka K."/>
            <person name="Martijn J."/>
            <person name="Lind A.E."/>
            <person name="van Eijk R."/>
            <person name="Schleper C."/>
            <person name="Guy L."/>
            <person name="Ettema T.J."/>
        </authorList>
    </citation>
    <scope>NUCLEOTIDE SEQUENCE</scope>
</reference>
<dbReference type="AlphaFoldDB" id="A0A0F9MR96"/>
<gene>
    <name evidence="2" type="ORF">LCGC14_1042480</name>
</gene>